<evidence type="ECO:0000313" key="11">
    <source>
        <dbReference type="Proteomes" id="UP001634394"/>
    </source>
</evidence>
<dbReference type="EMBL" id="JBJQND010000011">
    <property type="protein sequence ID" value="KAL3862344.1"/>
    <property type="molecule type" value="Genomic_DNA"/>
</dbReference>
<dbReference type="Gene3D" id="1.10.10.10">
    <property type="entry name" value="Winged helix-like DNA-binding domain superfamily/Winged helix DNA-binding domain"/>
    <property type="match status" value="2"/>
</dbReference>
<keyword evidence="2" id="KW-0217">Developmental protein</keyword>
<proteinExistence type="predicted"/>
<feature type="region of interest" description="Disordered" evidence="8">
    <location>
        <begin position="138"/>
        <end position="225"/>
    </location>
</feature>
<dbReference type="PROSITE" id="PS51057">
    <property type="entry name" value="PAIRED_2"/>
    <property type="match status" value="1"/>
</dbReference>
<evidence type="ECO:0000313" key="10">
    <source>
        <dbReference type="EMBL" id="KAL3862345.1"/>
    </source>
</evidence>
<dbReference type="SUPFAM" id="SSF46689">
    <property type="entry name" value="Homeodomain-like"/>
    <property type="match status" value="1"/>
</dbReference>
<evidence type="ECO:0000256" key="4">
    <source>
        <dbReference type="ARBA" id="ARBA00023015"/>
    </source>
</evidence>
<evidence type="ECO:0000256" key="3">
    <source>
        <dbReference type="ARBA" id="ARBA00022724"/>
    </source>
</evidence>
<keyword evidence="4" id="KW-0805">Transcription regulation</keyword>
<evidence type="ECO:0000256" key="5">
    <source>
        <dbReference type="ARBA" id="ARBA00023125"/>
    </source>
</evidence>
<dbReference type="PANTHER" id="PTHR45636:SF52">
    <property type="entry name" value="PAIRED DOMAIN-CONTAINING PROTEIN"/>
    <property type="match status" value="1"/>
</dbReference>
<dbReference type="InterPro" id="IPR036388">
    <property type="entry name" value="WH-like_DNA-bd_sf"/>
</dbReference>
<dbReference type="GO" id="GO:0005634">
    <property type="term" value="C:nucleus"/>
    <property type="evidence" value="ECO:0007669"/>
    <property type="project" value="UniProtKB-SubCell"/>
</dbReference>
<feature type="compositionally biased region" description="Polar residues" evidence="8">
    <location>
        <begin position="478"/>
        <end position="500"/>
    </location>
</feature>
<evidence type="ECO:0000256" key="2">
    <source>
        <dbReference type="ARBA" id="ARBA00022473"/>
    </source>
</evidence>
<keyword evidence="3" id="KW-0563">Paired box</keyword>
<feature type="compositionally biased region" description="Low complexity" evidence="8">
    <location>
        <begin position="574"/>
        <end position="593"/>
    </location>
</feature>
<feature type="domain" description="Paired" evidence="9">
    <location>
        <begin position="213"/>
        <end position="339"/>
    </location>
</feature>
<evidence type="ECO:0000256" key="1">
    <source>
        <dbReference type="ARBA" id="ARBA00004123"/>
    </source>
</evidence>
<dbReference type="InterPro" id="IPR043182">
    <property type="entry name" value="PAIRED_DNA-bd_dom"/>
</dbReference>
<dbReference type="GO" id="GO:0003677">
    <property type="term" value="F:DNA binding"/>
    <property type="evidence" value="ECO:0007669"/>
    <property type="project" value="UniProtKB-KW"/>
</dbReference>
<accession>A0ABD3VPJ0</accession>
<dbReference type="EMBL" id="JBJQND010000011">
    <property type="protein sequence ID" value="KAL3862345.1"/>
    <property type="molecule type" value="Genomic_DNA"/>
</dbReference>
<feature type="region of interest" description="Disordered" evidence="8">
    <location>
        <begin position="858"/>
        <end position="972"/>
    </location>
</feature>
<dbReference type="Pfam" id="PF00292">
    <property type="entry name" value="PAX"/>
    <property type="match status" value="1"/>
</dbReference>
<dbReference type="EMBL" id="JBJQND010000011">
    <property type="protein sequence ID" value="KAL3862346.1"/>
    <property type="molecule type" value="Genomic_DNA"/>
</dbReference>
<gene>
    <name evidence="10" type="ORF">ACJMK2_008319</name>
</gene>
<organism evidence="10 11">
    <name type="scientific">Sinanodonta woodiana</name>
    <name type="common">Chinese pond mussel</name>
    <name type="synonym">Anodonta woodiana</name>
    <dbReference type="NCBI Taxonomy" id="1069815"/>
    <lineage>
        <taxon>Eukaryota</taxon>
        <taxon>Metazoa</taxon>
        <taxon>Spiralia</taxon>
        <taxon>Lophotrochozoa</taxon>
        <taxon>Mollusca</taxon>
        <taxon>Bivalvia</taxon>
        <taxon>Autobranchia</taxon>
        <taxon>Heteroconchia</taxon>
        <taxon>Palaeoheterodonta</taxon>
        <taxon>Unionida</taxon>
        <taxon>Unionoidea</taxon>
        <taxon>Unionidae</taxon>
        <taxon>Unioninae</taxon>
        <taxon>Sinanodonta</taxon>
    </lineage>
</organism>
<dbReference type="Proteomes" id="UP001634394">
    <property type="component" value="Unassembled WGS sequence"/>
</dbReference>
<keyword evidence="6" id="KW-0804">Transcription</keyword>
<dbReference type="PROSITE" id="PS00034">
    <property type="entry name" value="PAIRED_1"/>
    <property type="match status" value="1"/>
</dbReference>
<feature type="compositionally biased region" description="Polar residues" evidence="8">
    <location>
        <begin position="948"/>
        <end position="972"/>
    </location>
</feature>
<dbReference type="FunFam" id="1.10.10.10:FF:000003">
    <property type="entry name" value="Paired box protein Pax-6"/>
    <property type="match status" value="1"/>
</dbReference>
<evidence type="ECO:0000256" key="7">
    <source>
        <dbReference type="ARBA" id="ARBA00023242"/>
    </source>
</evidence>
<comment type="subcellular location">
    <subcellularLocation>
        <location evidence="1">Nucleus</location>
    </subcellularLocation>
</comment>
<dbReference type="AlphaFoldDB" id="A0ABD3VPJ0"/>
<dbReference type="PRINTS" id="PR00027">
    <property type="entry name" value="PAIREDBOX"/>
</dbReference>
<keyword evidence="11" id="KW-1185">Reference proteome</keyword>
<feature type="region of interest" description="Disordered" evidence="8">
    <location>
        <begin position="545"/>
        <end position="645"/>
    </location>
</feature>
<sequence>MTAEVLNVKIKKEIDKGEYDEMTEEKMEESSVTVVGTIQDVSIVEKQRKGEQSKQTGDGETTRLVVGSAAQPETITISPINVMTPIVTSATALPANYLLLQQQYINFLHLQQSMLQGQALQQQHQQLLNVLNLKKEMGEEGDSEGGEGQSAACAGTEERSKLESLDGLGDGLSDEDSMELEENLFVEDDGSGDGETKSSGGGSSRRHSSTGPGGRNINQYGREFTNGRPLPDHLRVQILQLALQGIRPCEISRQLQVSHGCVSKILNRYRKTGSINPGQIGGSKPKVTTPDVVNKVRVYKAENPQMFAWEIRQKLLSEGICTEKNIPSISSINRIIRDKAIMHKRGLAEYSMMDQDEGIDDMQLDSEMMMKQIMLSQLSQAAAQESPTMVPHQHPQISFTGGSNSTSQPIIQVPNHGQILGQMSLGTVAEKKQEQSVKIHETKENESKIQEVTGNCVEPAAALNKSVSPKTHGEKNSKTWSANVEGSLSPSSGTKTEVSRPTLQTVISQLISAQTNALNQNETDKNGTKEIVDKDKSNYLEIPSVSPSISEAQQNSPSFLGSQAGIDRKGTTLSPEASHTSSRSSSAHSDTGSLTPTGSSPNVGKALSIPKAGRSNSGGKSRKEHRGDHHNMSPKYASYNSTTVSPVPSSFDKYGSILYDYSLPDRGLGTGVTAQASVTMAAVPRFPVSTSPSTPAISVIGSSWHMPQSSPIKGNPALSQSPVTSTPLDLSSQKEVQLGKNLKVKDKELMQQNGQVTSSPPQANKSPQKLKMEKEAAAVVQNKEKKEEAKQSKIPYEKHVLYVFDGKELEIISVGPNKWVVRNENELCQVVEETITGKKSTQYPLKCGCSGNHLQSSAGKRHIHDGGLSPPWTQNLEKEEDEDSSFGSIVGGKSKISNLPGRNIELGKRASNLSEDVPSKSKAAKMTNGDSHMESAPSPHMAAENGSVVVNKQSTDVLHNSSHSDGSFPTNL</sequence>
<keyword evidence="7" id="KW-0539">Nucleus</keyword>
<comment type="caution">
    <text evidence="10">The sequence shown here is derived from an EMBL/GenBank/DDBJ whole genome shotgun (WGS) entry which is preliminary data.</text>
</comment>
<protein>
    <recommendedName>
        <fullName evidence="9">Paired domain-containing protein</fullName>
    </recommendedName>
</protein>
<feature type="region of interest" description="Disordered" evidence="8">
    <location>
        <begin position="707"/>
        <end position="732"/>
    </location>
</feature>
<dbReference type="PANTHER" id="PTHR45636">
    <property type="entry name" value="PAIRED BOX PROTEIN PAX-6-RELATED-RELATED"/>
    <property type="match status" value="1"/>
</dbReference>
<evidence type="ECO:0000256" key="8">
    <source>
        <dbReference type="SAM" id="MobiDB-lite"/>
    </source>
</evidence>
<dbReference type="SMART" id="SM00351">
    <property type="entry name" value="PAX"/>
    <property type="match status" value="1"/>
</dbReference>
<name>A0ABD3VPJ0_SINWO</name>
<keyword evidence="5" id="KW-0238">DNA-binding</keyword>
<evidence type="ECO:0000256" key="6">
    <source>
        <dbReference type="ARBA" id="ARBA00023163"/>
    </source>
</evidence>
<feature type="compositionally biased region" description="Polar residues" evidence="8">
    <location>
        <begin position="545"/>
        <end position="561"/>
    </location>
</feature>
<reference evidence="10 11" key="1">
    <citation type="submission" date="2024-11" db="EMBL/GenBank/DDBJ databases">
        <title>Chromosome-level genome assembly of the freshwater bivalve Anodonta woodiana.</title>
        <authorList>
            <person name="Chen X."/>
        </authorList>
    </citation>
    <scope>NUCLEOTIDE SEQUENCE [LARGE SCALE GENOMIC DNA]</scope>
    <source>
        <strain evidence="10">MN2024</strain>
        <tissue evidence="10">Gills</tissue>
    </source>
</reference>
<feature type="compositionally biased region" description="Acidic residues" evidence="8">
    <location>
        <begin position="172"/>
        <end position="192"/>
    </location>
</feature>
<dbReference type="InterPro" id="IPR043565">
    <property type="entry name" value="PAX_fam"/>
</dbReference>
<evidence type="ECO:0000259" key="9">
    <source>
        <dbReference type="PROSITE" id="PS51057"/>
    </source>
</evidence>
<dbReference type="InterPro" id="IPR009057">
    <property type="entry name" value="Homeodomain-like_sf"/>
</dbReference>
<feature type="region of interest" description="Disordered" evidence="8">
    <location>
        <begin position="464"/>
        <end position="500"/>
    </location>
</feature>
<dbReference type="InterPro" id="IPR001523">
    <property type="entry name" value="Paired_dom"/>
</dbReference>